<dbReference type="NCBIfam" id="TIGR02894">
    <property type="entry name" value="DNA_bind_RsfA"/>
    <property type="match status" value="1"/>
</dbReference>
<dbReference type="InterPro" id="IPR014243">
    <property type="entry name" value="RsfA-like"/>
</dbReference>
<dbReference type="PANTHER" id="PTHR41302:SF2">
    <property type="entry name" value="PRESPORE SPECIFIC TRANSCRIPTIONAL ACTIVATOR RSFA"/>
    <property type="match status" value="1"/>
</dbReference>
<proteinExistence type="predicted"/>
<sequence length="224" mass="25722">MVKVRQDAWSHDDDLLLAETVLQYIREGSTQLAAFDEVGDKLNRTSAACGFRWNAEVRKRYEEAIALAKKQRKERKRALEHAKKNVKNVSPPSAVLSLSAAADSSKDHAIEEYATELIAPLNNMSLNDVIQFLCKIRSEQSQSNILAKENETLRKENEQLALENKQLETKLEQLQKQQVIIQEDYQTLLQIMNRAQQMMLFEEREDIAPPFLQEDQTDTPPLLN</sequence>
<keyword evidence="1" id="KW-0175">Coiled coil</keyword>
<evidence type="ECO:0000313" key="2">
    <source>
        <dbReference type="EMBL" id="MFC3883043.1"/>
    </source>
</evidence>
<dbReference type="PANTHER" id="PTHR41302">
    <property type="entry name" value="PRESPORE-SPECIFIC TRANSCRIPTIONAL REGULATOR RSFA-RELATED"/>
    <property type="match status" value="1"/>
</dbReference>
<dbReference type="Proteomes" id="UP001595752">
    <property type="component" value="Unassembled WGS sequence"/>
</dbReference>
<reference evidence="3" key="1">
    <citation type="journal article" date="2019" name="Int. J. Syst. Evol. Microbiol.">
        <title>The Global Catalogue of Microorganisms (GCM) 10K type strain sequencing project: providing services to taxonomists for standard genome sequencing and annotation.</title>
        <authorList>
            <consortium name="The Broad Institute Genomics Platform"/>
            <consortium name="The Broad Institute Genome Sequencing Center for Infectious Disease"/>
            <person name="Wu L."/>
            <person name="Ma J."/>
        </authorList>
    </citation>
    <scope>NUCLEOTIDE SEQUENCE [LARGE SCALE GENOMIC DNA]</scope>
    <source>
        <strain evidence="3">CCUG 61889</strain>
    </source>
</reference>
<organism evidence="2 3">
    <name type="scientific">Bacillus songklensis</name>
    <dbReference type="NCBI Taxonomy" id="1069116"/>
    <lineage>
        <taxon>Bacteria</taxon>
        <taxon>Bacillati</taxon>
        <taxon>Bacillota</taxon>
        <taxon>Bacilli</taxon>
        <taxon>Bacillales</taxon>
        <taxon>Bacillaceae</taxon>
        <taxon>Bacillus</taxon>
    </lineage>
</organism>
<dbReference type="Pfam" id="PF13921">
    <property type="entry name" value="Myb_DNA-bind_6"/>
    <property type="match status" value="1"/>
</dbReference>
<accession>A0ABV8AYL1</accession>
<dbReference type="EMBL" id="JBHRZT010000020">
    <property type="protein sequence ID" value="MFC3883043.1"/>
    <property type="molecule type" value="Genomic_DNA"/>
</dbReference>
<dbReference type="RefSeq" id="WP_377913052.1">
    <property type="nucleotide sequence ID" value="NZ_JBHRZT010000020.1"/>
</dbReference>
<keyword evidence="3" id="KW-1185">Reference proteome</keyword>
<evidence type="ECO:0000256" key="1">
    <source>
        <dbReference type="SAM" id="Coils"/>
    </source>
</evidence>
<comment type="caution">
    <text evidence="2">The sequence shown here is derived from an EMBL/GenBank/DDBJ whole genome shotgun (WGS) entry which is preliminary data.</text>
</comment>
<evidence type="ECO:0000313" key="3">
    <source>
        <dbReference type="Proteomes" id="UP001595752"/>
    </source>
</evidence>
<gene>
    <name evidence="2" type="ORF">ACFOU2_05760</name>
</gene>
<name>A0ABV8AYL1_9BACI</name>
<feature type="coiled-coil region" evidence="1">
    <location>
        <begin position="54"/>
        <end position="85"/>
    </location>
</feature>
<protein>
    <submittedName>
        <fullName evidence="2">RsfA family transcriptional regulator</fullName>
    </submittedName>
</protein>
<feature type="coiled-coil region" evidence="1">
    <location>
        <begin position="136"/>
        <end position="184"/>
    </location>
</feature>